<sequence>MTQQLQMNSDSSTTYNQQPQALSGLALPTTKAFQQEIKRCDK</sequence>
<accession>A0ACA9N5X0</accession>
<proteinExistence type="predicted"/>
<gene>
    <name evidence="1" type="ORF">RPERSI_LOCUS7301</name>
</gene>
<keyword evidence="2" id="KW-1185">Reference proteome</keyword>
<reference evidence="1" key="1">
    <citation type="submission" date="2021-06" db="EMBL/GenBank/DDBJ databases">
        <authorList>
            <person name="Kallberg Y."/>
            <person name="Tangrot J."/>
            <person name="Rosling A."/>
        </authorList>
    </citation>
    <scope>NUCLEOTIDE SEQUENCE</scope>
    <source>
        <strain evidence="1">MA461A</strain>
    </source>
</reference>
<protein>
    <submittedName>
        <fullName evidence="1">7294_t:CDS:1</fullName>
    </submittedName>
</protein>
<evidence type="ECO:0000313" key="2">
    <source>
        <dbReference type="Proteomes" id="UP000789920"/>
    </source>
</evidence>
<feature type="non-terminal residue" evidence="1">
    <location>
        <position position="42"/>
    </location>
</feature>
<organism evidence="1 2">
    <name type="scientific">Racocetra persica</name>
    <dbReference type="NCBI Taxonomy" id="160502"/>
    <lineage>
        <taxon>Eukaryota</taxon>
        <taxon>Fungi</taxon>
        <taxon>Fungi incertae sedis</taxon>
        <taxon>Mucoromycota</taxon>
        <taxon>Glomeromycotina</taxon>
        <taxon>Glomeromycetes</taxon>
        <taxon>Diversisporales</taxon>
        <taxon>Gigasporaceae</taxon>
        <taxon>Racocetra</taxon>
    </lineage>
</organism>
<dbReference type="Proteomes" id="UP000789920">
    <property type="component" value="Unassembled WGS sequence"/>
</dbReference>
<comment type="caution">
    <text evidence="1">The sequence shown here is derived from an EMBL/GenBank/DDBJ whole genome shotgun (WGS) entry which is preliminary data.</text>
</comment>
<name>A0ACA9N5X0_9GLOM</name>
<evidence type="ECO:0000313" key="1">
    <source>
        <dbReference type="EMBL" id="CAG8636247.1"/>
    </source>
</evidence>
<dbReference type="EMBL" id="CAJVQC010012240">
    <property type="protein sequence ID" value="CAG8636247.1"/>
    <property type="molecule type" value="Genomic_DNA"/>
</dbReference>